<dbReference type="EMBL" id="CAMXCT010001701">
    <property type="protein sequence ID" value="CAI3992345.1"/>
    <property type="molecule type" value="Genomic_DNA"/>
</dbReference>
<proteinExistence type="predicted"/>
<evidence type="ECO:0000313" key="3">
    <source>
        <dbReference type="EMBL" id="CAL1145720.1"/>
    </source>
</evidence>
<accession>A0A9P1FZG3</accession>
<keyword evidence="4" id="KW-1185">Reference proteome</keyword>
<name>A0A9P1FZG3_9DINO</name>
<sequence length="378" mass="41189">MFGSHPYVLSLSSWSKPKVLSHRFQNPNFKNLHLSVVFLSSCFLPRWCTHVKLDQVPVDQGRWCVCVCGNYQDSNGDERYAGGADGNQIRAQVRIAALKGWTVNGTDIRVAFLNAPKRDETRITAMEAPTVFKKLGLAGQVFSDIGFGTGSSERSMQGMAIFFGGLVISWQTTVQPFVTHSTAESELVGCDALSAGSGELFLLSVMQGPAAASPQVSAWQQYLRRVTVYAFVALGVLSAQLVTDDQACKIPEDEWLRMYHLIIKNTVRIIVNVLAEAGNEASVRIKRGKGSSSSNPSSTSLSIKIRSGTGIQHRDENSPEASSRGSSERVAAVPPRNIVYDIGLCKCCWSELELGSRADLTQGVAVIAWQLRPSWGES</sequence>
<reference evidence="2" key="1">
    <citation type="submission" date="2022-10" db="EMBL/GenBank/DDBJ databases">
        <authorList>
            <person name="Chen Y."/>
            <person name="Dougan E. K."/>
            <person name="Chan C."/>
            <person name="Rhodes N."/>
            <person name="Thang M."/>
        </authorList>
    </citation>
    <scope>NUCLEOTIDE SEQUENCE</scope>
</reference>
<organism evidence="2">
    <name type="scientific">Cladocopium goreaui</name>
    <dbReference type="NCBI Taxonomy" id="2562237"/>
    <lineage>
        <taxon>Eukaryota</taxon>
        <taxon>Sar</taxon>
        <taxon>Alveolata</taxon>
        <taxon>Dinophyceae</taxon>
        <taxon>Suessiales</taxon>
        <taxon>Symbiodiniaceae</taxon>
        <taxon>Cladocopium</taxon>
    </lineage>
</organism>
<evidence type="ECO:0000313" key="2">
    <source>
        <dbReference type="EMBL" id="CAI3992345.1"/>
    </source>
</evidence>
<dbReference type="Proteomes" id="UP001152797">
    <property type="component" value="Unassembled WGS sequence"/>
</dbReference>
<dbReference type="EMBL" id="CAMXCT030001701">
    <property type="protein sequence ID" value="CAL4779657.1"/>
    <property type="molecule type" value="Genomic_DNA"/>
</dbReference>
<comment type="caution">
    <text evidence="2">The sequence shown here is derived from an EMBL/GenBank/DDBJ whole genome shotgun (WGS) entry which is preliminary data.</text>
</comment>
<gene>
    <name evidence="2" type="ORF">C1SCF055_LOCUS19182</name>
</gene>
<feature type="non-terminal residue" evidence="2">
    <location>
        <position position="1"/>
    </location>
</feature>
<evidence type="ECO:0000313" key="4">
    <source>
        <dbReference type="Proteomes" id="UP001152797"/>
    </source>
</evidence>
<reference evidence="3" key="2">
    <citation type="submission" date="2024-04" db="EMBL/GenBank/DDBJ databases">
        <authorList>
            <person name="Chen Y."/>
            <person name="Shah S."/>
            <person name="Dougan E. K."/>
            <person name="Thang M."/>
            <person name="Chan C."/>
        </authorList>
    </citation>
    <scope>NUCLEOTIDE SEQUENCE [LARGE SCALE GENOMIC DNA]</scope>
</reference>
<protein>
    <submittedName>
        <fullName evidence="2">Uncharacterized protein</fullName>
    </submittedName>
</protein>
<dbReference type="AlphaFoldDB" id="A0A9P1FZG3"/>
<dbReference type="EMBL" id="CAMXCT020001701">
    <property type="protein sequence ID" value="CAL1145720.1"/>
    <property type="molecule type" value="Genomic_DNA"/>
</dbReference>
<feature type="region of interest" description="Disordered" evidence="1">
    <location>
        <begin position="309"/>
        <end position="329"/>
    </location>
</feature>
<evidence type="ECO:0000256" key="1">
    <source>
        <dbReference type="SAM" id="MobiDB-lite"/>
    </source>
</evidence>